<evidence type="ECO:0000256" key="5">
    <source>
        <dbReference type="ARBA" id="ARBA00022533"/>
    </source>
</evidence>
<comment type="pathway">
    <text evidence="2">Pyrimidine metabolism; UMP biosynthesis via salvage pathway; UMP from uracil: step 1/1.</text>
</comment>
<evidence type="ECO:0000256" key="7">
    <source>
        <dbReference type="ARBA" id="ARBA00022679"/>
    </source>
</evidence>
<evidence type="ECO:0000256" key="3">
    <source>
        <dbReference type="ARBA" id="ARBA00009516"/>
    </source>
</evidence>
<dbReference type="GO" id="GO:0004845">
    <property type="term" value="F:uracil phosphoribosyltransferase activity"/>
    <property type="evidence" value="ECO:0007669"/>
    <property type="project" value="UniProtKB-EC"/>
</dbReference>
<dbReference type="InterPro" id="IPR000836">
    <property type="entry name" value="PRTase_dom"/>
</dbReference>
<evidence type="ECO:0000313" key="12">
    <source>
        <dbReference type="Proteomes" id="UP001210925"/>
    </source>
</evidence>
<dbReference type="GO" id="GO:0008655">
    <property type="term" value="P:pyrimidine-containing compound salvage"/>
    <property type="evidence" value="ECO:0007669"/>
    <property type="project" value="UniProtKB-ARBA"/>
</dbReference>
<dbReference type="CDD" id="cd06223">
    <property type="entry name" value="PRTases_typeI"/>
    <property type="match status" value="1"/>
</dbReference>
<dbReference type="EC" id="2.4.2.9" evidence="4"/>
<dbReference type="InterPro" id="IPR029057">
    <property type="entry name" value="PRTase-like"/>
</dbReference>
<accession>A0AAD5UCP8</accession>
<dbReference type="FunFam" id="3.40.50.2020:FF:000023">
    <property type="entry name" value="Probable uracil phosphoribosyltransferase"/>
    <property type="match status" value="1"/>
</dbReference>
<dbReference type="Pfam" id="PF14681">
    <property type="entry name" value="UPRTase"/>
    <property type="match status" value="1"/>
</dbReference>
<evidence type="ECO:0000256" key="9">
    <source>
        <dbReference type="ARBA" id="ARBA00023134"/>
    </source>
</evidence>
<dbReference type="EMBL" id="JADGKB010000080">
    <property type="protein sequence ID" value="KAJ3254684.1"/>
    <property type="molecule type" value="Genomic_DNA"/>
</dbReference>
<evidence type="ECO:0000259" key="10">
    <source>
        <dbReference type="Pfam" id="PF14681"/>
    </source>
</evidence>
<keyword evidence="7" id="KW-0808">Transferase</keyword>
<name>A0AAD5UCP8_9FUNG</name>
<keyword evidence="9" id="KW-0342">GTP-binding</keyword>
<proteinExistence type="inferred from homology"/>
<evidence type="ECO:0000256" key="4">
    <source>
        <dbReference type="ARBA" id="ARBA00011894"/>
    </source>
</evidence>
<feature type="domain" description="Phosphoribosyltransferase" evidence="10">
    <location>
        <begin position="60"/>
        <end position="210"/>
    </location>
</feature>
<evidence type="ECO:0000256" key="2">
    <source>
        <dbReference type="ARBA" id="ARBA00005180"/>
    </source>
</evidence>
<keyword evidence="5" id="KW-0021">Allosteric enzyme</keyword>
<evidence type="ECO:0000256" key="1">
    <source>
        <dbReference type="ARBA" id="ARBA00001946"/>
    </source>
</evidence>
<evidence type="ECO:0000256" key="6">
    <source>
        <dbReference type="ARBA" id="ARBA00022676"/>
    </source>
</evidence>
<gene>
    <name evidence="11" type="primary">FUR1</name>
    <name evidence="11" type="ORF">HK103_007023</name>
</gene>
<protein>
    <recommendedName>
        <fullName evidence="4">uracil phosphoribosyltransferase</fullName>
        <ecNumber evidence="4">2.4.2.9</ecNumber>
    </recommendedName>
</protein>
<reference evidence="11" key="1">
    <citation type="submission" date="2020-05" db="EMBL/GenBank/DDBJ databases">
        <title>Phylogenomic resolution of chytrid fungi.</title>
        <authorList>
            <person name="Stajich J.E."/>
            <person name="Amses K."/>
            <person name="Simmons R."/>
            <person name="Seto K."/>
            <person name="Myers J."/>
            <person name="Bonds A."/>
            <person name="Quandt C.A."/>
            <person name="Barry K."/>
            <person name="Liu P."/>
            <person name="Grigoriev I."/>
            <person name="Longcore J.E."/>
            <person name="James T.Y."/>
        </authorList>
    </citation>
    <scope>NUCLEOTIDE SEQUENCE</scope>
    <source>
        <strain evidence="11">PLAUS21</strain>
    </source>
</reference>
<dbReference type="Proteomes" id="UP001210925">
    <property type="component" value="Unassembled WGS sequence"/>
</dbReference>
<keyword evidence="12" id="KW-1185">Reference proteome</keyword>
<keyword evidence="6 11" id="KW-0328">Glycosyltransferase</keyword>
<comment type="cofactor">
    <cofactor evidence="1">
        <name>Mg(2+)</name>
        <dbReference type="ChEBI" id="CHEBI:18420"/>
    </cofactor>
</comment>
<dbReference type="Gene3D" id="3.40.50.2020">
    <property type="match status" value="1"/>
</dbReference>
<dbReference type="AlphaFoldDB" id="A0AAD5UCP8"/>
<comment type="similarity">
    <text evidence="3">Belongs to the UPRTase family.</text>
</comment>
<evidence type="ECO:0000313" key="11">
    <source>
        <dbReference type="EMBL" id="KAJ3254684.1"/>
    </source>
</evidence>
<sequence>MSDGRKQSGQYKDTLALHCGHLLLATVARMSVESILNSEKGFAIFQKKMKYPSNVKVLEQSNQLLAAMTVIRNAKTDREDFIFYADRIIRMLVEEALAFLPFVEKTVETNAGSTYFGLAPTGKICGVSIMRAGEAMEQGLRESCNGVRIGKILIQRDEATALPKLFYSKLPPDVASRTVLLLDPMLATGGSAIKAVQVLLDHGVVEENIV</sequence>
<dbReference type="SUPFAM" id="SSF53271">
    <property type="entry name" value="PRTase-like"/>
    <property type="match status" value="1"/>
</dbReference>
<comment type="caution">
    <text evidence="11">The sequence shown here is derived from an EMBL/GenBank/DDBJ whole genome shotgun (WGS) entry which is preliminary data.</text>
</comment>
<organism evidence="11 12">
    <name type="scientific">Boothiomyces macroporosus</name>
    <dbReference type="NCBI Taxonomy" id="261099"/>
    <lineage>
        <taxon>Eukaryota</taxon>
        <taxon>Fungi</taxon>
        <taxon>Fungi incertae sedis</taxon>
        <taxon>Chytridiomycota</taxon>
        <taxon>Chytridiomycota incertae sedis</taxon>
        <taxon>Chytridiomycetes</taxon>
        <taxon>Rhizophydiales</taxon>
        <taxon>Terramycetaceae</taxon>
        <taxon>Boothiomyces</taxon>
    </lineage>
</organism>
<evidence type="ECO:0000256" key="8">
    <source>
        <dbReference type="ARBA" id="ARBA00022741"/>
    </source>
</evidence>
<keyword evidence="8" id="KW-0547">Nucleotide-binding</keyword>
<dbReference type="GO" id="GO:0005525">
    <property type="term" value="F:GTP binding"/>
    <property type="evidence" value="ECO:0007669"/>
    <property type="project" value="UniProtKB-KW"/>
</dbReference>